<sequence length="1025" mass="115362">FLRRKLLDYVQANHFPESKVKLIEACYDWAVRLQHEIQGCSSLTDLSALFFGNYHECDGNIVTELKYGYGRFVEVVMRNIPPEWLHLNKKVTNISTSLATLSSSNFHPIKKSLSHLKTSFAAVPLRSNKPVITVVCEDGTTLKADHVVVTLPLGVLKANASSMFDPPLPEKKLLAIRSLGYGTVDKVFLKYDNPFWQPTDVYQVLWLDGFNHCGNKVDQDDMSAWVTHGQLQTSWFRYIGRFNAVRHQPRVLCCWLSGEGAKFMETLSDDEVRMGCHQVLRQVLDRPDLPEPSYMERSKWHSDPFSVGSYSYIAVSCDTTGSLPLDLAEPVCEPVVHFGTEVMYPMLLFAGEATHSSFFSTVHGAYESGIREADRLADFYFKAGSSQEVCGMADELEGMFPKGTVPVVSDPAGKNPRTVIVGAGAAGLSAAYRLSLGGQTNFLVLEAQKNAGGRIQSYYYDDKVLELGAQWVHGEEGNPLYGFALSNNLLADPRRHFSIEGKGHFCTDRGTRLPQDLVDGVVTVLNQIKEELGGKRPRPEGELLALHELPTSVGEYLRSRFHEHLMHQGDSEDMAKIKWSIYDWYWRFEVIDNSCYSLDELSFKSYEEFEECPGTWNINLKNGFSSVIKTLMDNIPGANIRYNKPVRRVYWDSTQVPYRQTKLPRSSISNSQETVEENVPFVECEDGEIISCRHVLLTVSAGYLKRHVDDLFEPRLPEKKRQALRGIGFGTINKIYLIFAEPFWEPGTEGFQLIWLDEEPDSADNKDWWLRGLSGFDPVYQDPNALVGWIGGKASEYMETLSDAQVASACVRALRQFLNRDIPDPEAIVRSCWNSNPYVLGSYSNRQLPYDASEALLERFCEPLVSQRALRGASHAGPAVPCAMHWPLVLFAGEATDKDFYSTVHGAMRSGFREADRLIQFWRKFLPNPMHRGGVLSRGAISGCGPTGYAAEGGKCPSALAPFVTTAAKQHRWWNEASATNLLLQQHRRGMSNFTPSHKLCHGSSLTAYGFSWLKFAMRRHIFRI</sequence>
<dbReference type="SUPFAM" id="SSF51905">
    <property type="entry name" value="FAD/NAD(P)-binding domain"/>
    <property type="match status" value="2"/>
</dbReference>
<organism evidence="2">
    <name type="scientific">Ixodes ricinus</name>
    <name type="common">Common tick</name>
    <name type="synonym">Acarus ricinus</name>
    <dbReference type="NCBI Taxonomy" id="34613"/>
    <lineage>
        <taxon>Eukaryota</taxon>
        <taxon>Metazoa</taxon>
        <taxon>Ecdysozoa</taxon>
        <taxon>Arthropoda</taxon>
        <taxon>Chelicerata</taxon>
        <taxon>Arachnida</taxon>
        <taxon>Acari</taxon>
        <taxon>Parasitiformes</taxon>
        <taxon>Ixodida</taxon>
        <taxon>Ixodoidea</taxon>
        <taxon>Ixodidae</taxon>
        <taxon>Ixodinae</taxon>
        <taxon>Ixodes</taxon>
    </lineage>
</organism>
<proteinExistence type="predicted"/>
<accession>A0A147BPQ0</accession>
<dbReference type="SUPFAM" id="SSF54373">
    <property type="entry name" value="FAD-linked reductases, C-terminal domain"/>
    <property type="match status" value="2"/>
</dbReference>
<feature type="domain" description="Amine oxidase" evidence="1">
    <location>
        <begin position="426"/>
        <end position="919"/>
    </location>
</feature>
<evidence type="ECO:0000313" key="2">
    <source>
        <dbReference type="EMBL" id="JAR92739.1"/>
    </source>
</evidence>
<feature type="domain" description="Amine oxidase" evidence="1">
    <location>
        <begin position="117"/>
        <end position="376"/>
    </location>
</feature>
<dbReference type="InterPro" id="IPR050281">
    <property type="entry name" value="Flavin_monoamine_oxidase"/>
</dbReference>
<dbReference type="InterPro" id="IPR002937">
    <property type="entry name" value="Amino_oxidase"/>
</dbReference>
<dbReference type="Gene3D" id="3.90.660.10">
    <property type="match status" value="2"/>
</dbReference>
<dbReference type="Gene3D" id="3.50.50.60">
    <property type="entry name" value="FAD/NAD(P)-binding domain"/>
    <property type="match status" value="2"/>
</dbReference>
<evidence type="ECO:0000259" key="1">
    <source>
        <dbReference type="Pfam" id="PF01593"/>
    </source>
</evidence>
<reference evidence="2" key="1">
    <citation type="journal article" date="2018" name="PLoS Negl. Trop. Dis.">
        <title>Sialome diversity of ticks revealed by RNAseq of single tick salivary glands.</title>
        <authorList>
            <person name="Perner J."/>
            <person name="Kropackova S."/>
            <person name="Kopacek P."/>
            <person name="Ribeiro J.M."/>
        </authorList>
    </citation>
    <scope>NUCLEOTIDE SEQUENCE</scope>
    <source>
        <strain evidence="2">Siblings of single egg batch collected in Ceske Budejovice</strain>
        <tissue evidence="2">Salivary glands</tissue>
    </source>
</reference>
<dbReference type="GO" id="GO:0046592">
    <property type="term" value="F:polyamine oxidase activity"/>
    <property type="evidence" value="ECO:0007669"/>
    <property type="project" value="TreeGrafter"/>
</dbReference>
<dbReference type="InterPro" id="IPR036188">
    <property type="entry name" value="FAD/NAD-bd_sf"/>
</dbReference>
<dbReference type="AlphaFoldDB" id="A0A147BPQ0"/>
<name>A0A147BPQ0_IXORI</name>
<dbReference type="PANTHER" id="PTHR10742">
    <property type="entry name" value="FLAVIN MONOAMINE OXIDASE"/>
    <property type="match status" value="1"/>
</dbReference>
<dbReference type="PANTHER" id="PTHR10742:SF416">
    <property type="entry name" value="SPERMINE OXIDASE"/>
    <property type="match status" value="1"/>
</dbReference>
<dbReference type="Pfam" id="PF01593">
    <property type="entry name" value="Amino_oxidase"/>
    <property type="match status" value="2"/>
</dbReference>
<dbReference type="EMBL" id="GEGO01002665">
    <property type="protein sequence ID" value="JAR92739.1"/>
    <property type="molecule type" value="Transcribed_RNA"/>
</dbReference>
<feature type="non-terminal residue" evidence="2">
    <location>
        <position position="1"/>
    </location>
</feature>
<protein>
    <submittedName>
        <fullName evidence="2">Putative flavin-containing amine oxidase</fullName>
    </submittedName>
</protein>